<name>A0A087DET7_9BIFI</name>
<proteinExistence type="predicted"/>
<sequence length="132" mass="14106">MRGDAIKSGDFSQWIALLINHTDVQHSATQYRAQLEVNVIGMPVNNGKSRLVAVAAAAVITKVFNANKLVRTSGADSIGLTAICGKRGAHACVPTVCMNRRIRAVCGKYLTMLAANFRAITFSGTVDEMPEA</sequence>
<evidence type="ECO:0000313" key="1">
    <source>
        <dbReference type="EMBL" id="KFI94037.1"/>
    </source>
</evidence>
<dbReference type="STRING" id="1437607.BISA_0072"/>
<reference evidence="1 2" key="1">
    <citation type="submission" date="2014-03" db="EMBL/GenBank/DDBJ databases">
        <title>Genomics of Bifidobacteria.</title>
        <authorList>
            <person name="Ventura M."/>
            <person name="Milani C."/>
            <person name="Lugli G.A."/>
        </authorList>
    </citation>
    <scope>NUCLEOTIDE SEQUENCE [LARGE SCALE GENOMIC DNA]</scope>
    <source>
        <strain evidence="1 2">DSM 23967</strain>
    </source>
</reference>
<protein>
    <submittedName>
        <fullName evidence="1">Uncharacterized protein</fullName>
    </submittedName>
</protein>
<dbReference type="AlphaFoldDB" id="A0A087DET7"/>
<accession>A0A087DET7</accession>
<organism evidence="1 2">
    <name type="scientific">Bifidobacterium saguini DSM 23967</name>
    <dbReference type="NCBI Taxonomy" id="1437607"/>
    <lineage>
        <taxon>Bacteria</taxon>
        <taxon>Bacillati</taxon>
        <taxon>Actinomycetota</taxon>
        <taxon>Actinomycetes</taxon>
        <taxon>Bifidobacteriales</taxon>
        <taxon>Bifidobacteriaceae</taxon>
        <taxon>Bifidobacterium</taxon>
    </lineage>
</organism>
<evidence type="ECO:0000313" key="2">
    <source>
        <dbReference type="Proteomes" id="UP000029066"/>
    </source>
</evidence>
<dbReference type="Proteomes" id="UP000029066">
    <property type="component" value="Unassembled WGS sequence"/>
</dbReference>
<dbReference type="EMBL" id="JGZN01000003">
    <property type="protein sequence ID" value="KFI94037.1"/>
    <property type="molecule type" value="Genomic_DNA"/>
</dbReference>
<comment type="caution">
    <text evidence="1">The sequence shown here is derived from an EMBL/GenBank/DDBJ whole genome shotgun (WGS) entry which is preliminary data.</text>
</comment>
<gene>
    <name evidence="1" type="ORF">BISA_0072</name>
</gene>